<keyword evidence="6 9" id="KW-1133">Transmembrane helix</keyword>
<evidence type="ECO:0000313" key="10">
    <source>
        <dbReference type="EMBL" id="MBD1433550.1"/>
    </source>
</evidence>
<feature type="transmembrane region" description="Helical" evidence="9">
    <location>
        <begin position="199"/>
        <end position="222"/>
    </location>
</feature>
<feature type="transmembrane region" description="Helical" evidence="9">
    <location>
        <begin position="67"/>
        <end position="87"/>
    </location>
</feature>
<reference evidence="10 11" key="1">
    <citation type="submission" date="2020-08" db="EMBL/GenBank/DDBJ databases">
        <title>Sphingobacterium sp. DN00404 isolated from aquaculture water.</title>
        <authorList>
            <person name="Zhang M."/>
        </authorList>
    </citation>
    <scope>NUCLEOTIDE SEQUENCE [LARGE SCALE GENOMIC DNA]</scope>
    <source>
        <strain evidence="10 11">DN00404</strain>
    </source>
</reference>
<keyword evidence="4 9" id="KW-0812">Transmembrane</keyword>
<evidence type="ECO:0000256" key="5">
    <source>
        <dbReference type="ARBA" id="ARBA00022970"/>
    </source>
</evidence>
<sequence length="300" mass="32350">MQRIQNVFSGLSLASILILISLGLGVVYGLAGIINMAHGEFLMIGAYATFSVQLLFSNVFGIQSSDWFFLAALPLSFIVAGSAGLLLERLVVRRLYAKPLDSLLATWGVSLILIQMARWIFGDMTAVKLPAILSGGIHVSPQLVLPYNRLFIIALTLIIVALVYWVLMHTRLGLQIRAVTQNRSMSACLGIDTKRVNAITFFIGSGLAGLAGCAMTLIGNVVPDMGQSYIVDSFLMVVIGGVGKIVGIIVSGLGIGISSKILEAFFEAVYGKVTILFIIMIFMQFRPKGLFPDKGRSAEE</sequence>
<dbReference type="EMBL" id="JACOIK010000008">
    <property type="protein sequence ID" value="MBD1433550.1"/>
    <property type="molecule type" value="Genomic_DNA"/>
</dbReference>
<dbReference type="InterPro" id="IPR001851">
    <property type="entry name" value="ABC_transp_permease"/>
</dbReference>
<feature type="transmembrane region" description="Helical" evidence="9">
    <location>
        <begin position="234"/>
        <end position="257"/>
    </location>
</feature>
<evidence type="ECO:0000256" key="7">
    <source>
        <dbReference type="ARBA" id="ARBA00023136"/>
    </source>
</evidence>
<feature type="transmembrane region" description="Helical" evidence="9">
    <location>
        <begin position="12"/>
        <end position="34"/>
    </location>
</feature>
<gene>
    <name evidence="10" type="primary">urtB</name>
    <name evidence="10" type="ORF">H8B06_11980</name>
</gene>
<keyword evidence="2" id="KW-0813">Transport</keyword>
<evidence type="ECO:0000256" key="2">
    <source>
        <dbReference type="ARBA" id="ARBA00022448"/>
    </source>
</evidence>
<comment type="caution">
    <text evidence="10">The sequence shown here is derived from an EMBL/GenBank/DDBJ whole genome shotgun (WGS) entry which is preliminary data.</text>
</comment>
<keyword evidence="11" id="KW-1185">Reference proteome</keyword>
<dbReference type="Pfam" id="PF02653">
    <property type="entry name" value="BPD_transp_2"/>
    <property type="match status" value="1"/>
</dbReference>
<accession>A0ABR7YQD3</accession>
<evidence type="ECO:0000256" key="8">
    <source>
        <dbReference type="ARBA" id="ARBA00037998"/>
    </source>
</evidence>
<comment type="similarity">
    <text evidence="8">Belongs to the binding-protein-dependent transport system permease family. LivHM subfamily.</text>
</comment>
<evidence type="ECO:0000313" key="11">
    <source>
        <dbReference type="Proteomes" id="UP000602759"/>
    </source>
</evidence>
<keyword evidence="5" id="KW-0029">Amino-acid transport</keyword>
<dbReference type="Proteomes" id="UP000602759">
    <property type="component" value="Unassembled WGS sequence"/>
</dbReference>
<name>A0ABR7YQD3_9SPHI</name>
<feature type="transmembrane region" description="Helical" evidence="9">
    <location>
        <begin position="41"/>
        <end position="61"/>
    </location>
</feature>
<proteinExistence type="inferred from homology"/>
<evidence type="ECO:0000256" key="3">
    <source>
        <dbReference type="ARBA" id="ARBA00022475"/>
    </source>
</evidence>
<evidence type="ECO:0000256" key="9">
    <source>
        <dbReference type="SAM" id="Phobius"/>
    </source>
</evidence>
<comment type="subcellular location">
    <subcellularLocation>
        <location evidence="1">Cell membrane</location>
        <topology evidence="1">Multi-pass membrane protein</topology>
    </subcellularLocation>
</comment>
<evidence type="ECO:0000256" key="4">
    <source>
        <dbReference type="ARBA" id="ARBA00022692"/>
    </source>
</evidence>
<feature type="transmembrane region" description="Helical" evidence="9">
    <location>
        <begin position="99"/>
        <end position="121"/>
    </location>
</feature>
<keyword evidence="3" id="KW-1003">Cell membrane</keyword>
<dbReference type="PANTHER" id="PTHR11795:SF447">
    <property type="entry name" value="ABC TRANSPORTER PERMEASE PROTEIN"/>
    <property type="match status" value="1"/>
</dbReference>
<dbReference type="NCBIfam" id="TIGR03409">
    <property type="entry name" value="urea_trans_UrtB"/>
    <property type="match status" value="1"/>
</dbReference>
<organism evidence="10 11">
    <name type="scientific">Sphingobacterium micropteri</name>
    <dbReference type="NCBI Taxonomy" id="2763501"/>
    <lineage>
        <taxon>Bacteria</taxon>
        <taxon>Pseudomonadati</taxon>
        <taxon>Bacteroidota</taxon>
        <taxon>Sphingobacteriia</taxon>
        <taxon>Sphingobacteriales</taxon>
        <taxon>Sphingobacteriaceae</taxon>
        <taxon>Sphingobacterium</taxon>
    </lineage>
</organism>
<protein>
    <submittedName>
        <fullName evidence="10">Urea ABC transporter permease subunit UrtB</fullName>
    </submittedName>
</protein>
<dbReference type="PANTHER" id="PTHR11795">
    <property type="entry name" value="BRANCHED-CHAIN AMINO ACID TRANSPORT SYSTEM PERMEASE PROTEIN LIVH"/>
    <property type="match status" value="1"/>
</dbReference>
<dbReference type="InterPro" id="IPR052157">
    <property type="entry name" value="BCAA_transport_permease"/>
</dbReference>
<feature type="transmembrane region" description="Helical" evidence="9">
    <location>
        <begin position="150"/>
        <end position="167"/>
    </location>
</feature>
<evidence type="ECO:0000256" key="6">
    <source>
        <dbReference type="ARBA" id="ARBA00022989"/>
    </source>
</evidence>
<dbReference type="InterPro" id="IPR017779">
    <property type="entry name" value="ABC_UrtB_bac"/>
</dbReference>
<evidence type="ECO:0000256" key="1">
    <source>
        <dbReference type="ARBA" id="ARBA00004651"/>
    </source>
</evidence>
<dbReference type="CDD" id="cd06582">
    <property type="entry name" value="TM_PBP1_LivH_like"/>
    <property type="match status" value="1"/>
</dbReference>
<keyword evidence="7 9" id="KW-0472">Membrane</keyword>
<feature type="transmembrane region" description="Helical" evidence="9">
    <location>
        <begin position="264"/>
        <end position="285"/>
    </location>
</feature>